<gene>
    <name evidence="2" type="ORF">ACFQ03_22405</name>
</gene>
<keyword evidence="1" id="KW-0472">Membrane</keyword>
<keyword evidence="1" id="KW-0812">Transmembrane</keyword>
<keyword evidence="3" id="KW-1185">Reference proteome</keyword>
<evidence type="ECO:0000313" key="3">
    <source>
        <dbReference type="Proteomes" id="UP001597120"/>
    </source>
</evidence>
<accession>A0ABW3DH48</accession>
<evidence type="ECO:0000256" key="1">
    <source>
        <dbReference type="SAM" id="Phobius"/>
    </source>
</evidence>
<dbReference type="RefSeq" id="WP_144932188.1">
    <property type="nucleotide sequence ID" value="NZ_JBHTIU010000092.1"/>
</dbReference>
<keyword evidence="1" id="KW-1133">Transmembrane helix</keyword>
<evidence type="ECO:0000313" key="2">
    <source>
        <dbReference type="EMBL" id="MFD0871884.1"/>
    </source>
</evidence>
<feature type="transmembrane region" description="Helical" evidence="1">
    <location>
        <begin position="30"/>
        <end position="48"/>
    </location>
</feature>
<comment type="caution">
    <text evidence="2">The sequence shown here is derived from an EMBL/GenBank/DDBJ whole genome shotgun (WGS) entry which is preliminary data.</text>
</comment>
<protein>
    <submittedName>
        <fullName evidence="2">Uncharacterized protein</fullName>
    </submittedName>
</protein>
<sequence length="92" mass="10517">MKGFKNVIYLSLALGMLMYAVPQLEVGGGWTMATVFSIVWIGFALLIVGAQLHHILGVDEETRQELGKIKQMRRWQMKQRLEGKGKLLQMRK</sequence>
<reference evidence="3" key="1">
    <citation type="journal article" date="2019" name="Int. J. Syst. Evol. Microbiol.">
        <title>The Global Catalogue of Microorganisms (GCM) 10K type strain sequencing project: providing services to taxonomists for standard genome sequencing and annotation.</title>
        <authorList>
            <consortium name="The Broad Institute Genomics Platform"/>
            <consortium name="The Broad Institute Genome Sequencing Center for Infectious Disease"/>
            <person name="Wu L."/>
            <person name="Ma J."/>
        </authorList>
    </citation>
    <scope>NUCLEOTIDE SEQUENCE [LARGE SCALE GENOMIC DNA]</scope>
    <source>
        <strain evidence="3">CCUG 57263</strain>
    </source>
</reference>
<dbReference type="Proteomes" id="UP001597120">
    <property type="component" value="Unassembled WGS sequence"/>
</dbReference>
<dbReference type="EMBL" id="JBHTIU010000092">
    <property type="protein sequence ID" value="MFD0871884.1"/>
    <property type="molecule type" value="Genomic_DNA"/>
</dbReference>
<feature type="transmembrane region" description="Helical" evidence="1">
    <location>
        <begin position="7"/>
        <end position="24"/>
    </location>
</feature>
<name>A0ABW3DH48_9BACL</name>
<organism evidence="2 3">
    <name type="scientific">Paenibacillus residui</name>
    <dbReference type="NCBI Taxonomy" id="629724"/>
    <lineage>
        <taxon>Bacteria</taxon>
        <taxon>Bacillati</taxon>
        <taxon>Bacillota</taxon>
        <taxon>Bacilli</taxon>
        <taxon>Bacillales</taxon>
        <taxon>Paenibacillaceae</taxon>
        <taxon>Paenibacillus</taxon>
    </lineage>
</organism>
<proteinExistence type="predicted"/>